<proteinExistence type="inferred from homology"/>
<reference evidence="3 4" key="1">
    <citation type="submission" date="2023-10" db="EMBL/GenBank/DDBJ databases">
        <title>Rubellicoccus peritrichatus gen. nov., sp. nov., isolated from an algae of coral reef tank.</title>
        <authorList>
            <person name="Luo J."/>
        </authorList>
    </citation>
    <scope>NUCLEOTIDE SEQUENCE [LARGE SCALE GENOMIC DNA]</scope>
    <source>
        <strain evidence="3 4">CR14</strain>
    </source>
</reference>
<dbReference type="SMART" id="SM00382">
    <property type="entry name" value="AAA"/>
    <property type="match status" value="1"/>
</dbReference>
<dbReference type="PANTHER" id="PTHR30486:SF6">
    <property type="entry name" value="TYPE IV PILUS RETRACTATION ATPASE PILT"/>
    <property type="match status" value="1"/>
</dbReference>
<keyword evidence="4" id="KW-1185">Reference proteome</keyword>
<dbReference type="Proteomes" id="UP001304300">
    <property type="component" value="Chromosome"/>
</dbReference>
<dbReference type="KEGG" id="puo:RZN69_12790"/>
<dbReference type="InterPro" id="IPR027417">
    <property type="entry name" value="P-loop_NTPase"/>
</dbReference>
<accession>A0AAQ3L9S6</accession>
<evidence type="ECO:0000313" key="4">
    <source>
        <dbReference type="Proteomes" id="UP001304300"/>
    </source>
</evidence>
<dbReference type="Gene3D" id="3.40.50.300">
    <property type="entry name" value="P-loop containing nucleotide triphosphate hydrolases"/>
    <property type="match status" value="1"/>
</dbReference>
<organism evidence="3 4">
    <name type="scientific">Rubellicoccus peritrichatus</name>
    <dbReference type="NCBI Taxonomy" id="3080537"/>
    <lineage>
        <taxon>Bacteria</taxon>
        <taxon>Pseudomonadati</taxon>
        <taxon>Verrucomicrobiota</taxon>
        <taxon>Opitutia</taxon>
        <taxon>Puniceicoccales</taxon>
        <taxon>Cerasicoccaceae</taxon>
        <taxon>Rubellicoccus</taxon>
    </lineage>
</organism>
<dbReference type="CDD" id="cd01131">
    <property type="entry name" value="PilT"/>
    <property type="match status" value="1"/>
</dbReference>
<dbReference type="RefSeq" id="WP_317831408.1">
    <property type="nucleotide sequence ID" value="NZ_CP136920.1"/>
</dbReference>
<protein>
    <submittedName>
        <fullName evidence="3">PilT/PilU family type 4a pilus ATPase</fullName>
    </submittedName>
</protein>
<name>A0AAQ3L9S6_9BACT</name>
<feature type="domain" description="AAA+ ATPase" evidence="2">
    <location>
        <begin position="135"/>
        <end position="269"/>
    </location>
</feature>
<dbReference type="Gene3D" id="3.30.450.90">
    <property type="match status" value="1"/>
</dbReference>
<dbReference type="SUPFAM" id="SSF52540">
    <property type="entry name" value="P-loop containing nucleoside triphosphate hydrolases"/>
    <property type="match status" value="1"/>
</dbReference>
<evidence type="ECO:0000256" key="1">
    <source>
        <dbReference type="ARBA" id="ARBA00006611"/>
    </source>
</evidence>
<dbReference type="InterPro" id="IPR001482">
    <property type="entry name" value="T2SS/T4SS_dom"/>
</dbReference>
<dbReference type="GO" id="GO:0005524">
    <property type="term" value="F:ATP binding"/>
    <property type="evidence" value="ECO:0007669"/>
    <property type="project" value="InterPro"/>
</dbReference>
<dbReference type="NCBIfam" id="TIGR01420">
    <property type="entry name" value="pilT_fam"/>
    <property type="match status" value="1"/>
</dbReference>
<comment type="similarity">
    <text evidence="1">Belongs to the GSP E family.</text>
</comment>
<dbReference type="InterPro" id="IPR050921">
    <property type="entry name" value="T4SS_GSP_E_ATPase"/>
</dbReference>
<evidence type="ECO:0000259" key="2">
    <source>
        <dbReference type="SMART" id="SM00382"/>
    </source>
</evidence>
<dbReference type="InterPro" id="IPR006321">
    <property type="entry name" value="PilT/PilU"/>
</dbReference>
<gene>
    <name evidence="3" type="ORF">RZN69_12790</name>
</gene>
<dbReference type="GO" id="GO:0016887">
    <property type="term" value="F:ATP hydrolysis activity"/>
    <property type="evidence" value="ECO:0007669"/>
    <property type="project" value="InterPro"/>
</dbReference>
<evidence type="ECO:0000313" key="3">
    <source>
        <dbReference type="EMBL" id="WOO39493.1"/>
    </source>
</evidence>
<dbReference type="Pfam" id="PF00437">
    <property type="entry name" value="T2SSE"/>
    <property type="match status" value="1"/>
</dbReference>
<dbReference type="PANTHER" id="PTHR30486">
    <property type="entry name" value="TWITCHING MOTILITY PROTEIN PILT"/>
    <property type="match status" value="1"/>
</dbReference>
<dbReference type="EMBL" id="CP136920">
    <property type="protein sequence ID" value="WOO39493.1"/>
    <property type="molecule type" value="Genomic_DNA"/>
</dbReference>
<dbReference type="InterPro" id="IPR003593">
    <property type="entry name" value="AAA+_ATPase"/>
</dbReference>
<sequence>MMHTDSNCSDGCYLEELLTTLFDSGGSDLHIAPDHRPLFRIDGRLQASDAFPTNISAEQVEAFANKLLGDDALPATQDSGSVDGAVSLSEDKRFRYNIYQRLPGFAIAIRRLESRFRSLGELGLPASLLNWCDLSDGLVLVAGPTGSGKSTTLATFIDHINRSRAAHIITIEDPVEYLHISHKGRIDQRQIGTHAPDFQAALISSLRQDPDVILVGEIRERETIRTALTAAETGHLVFATVHAPDCAGAIQRISSVFPADEQTGILRQLSMNLRGVLTQHLVPSDGPAAVKPGRGMGKRPRVAISEVLQITPAAANLIARGQFQNLYSFMETGSKYGMQTLEECLLKWVRSGFLQRSTALACTRNPKVLEQRFERELSHSHVASINNGNRPHRRLKN</sequence>
<dbReference type="AlphaFoldDB" id="A0AAQ3L9S6"/>